<evidence type="ECO:0000313" key="3">
    <source>
        <dbReference type="Proteomes" id="UP000264353"/>
    </source>
</evidence>
<accession>A0A397ZNM4</accession>
<dbReference type="AlphaFoldDB" id="A0A397ZNM4"/>
<organism evidence="2 3">
    <name type="scientific">Brassica campestris</name>
    <name type="common">Field mustard</name>
    <dbReference type="NCBI Taxonomy" id="3711"/>
    <lineage>
        <taxon>Eukaryota</taxon>
        <taxon>Viridiplantae</taxon>
        <taxon>Streptophyta</taxon>
        <taxon>Embryophyta</taxon>
        <taxon>Tracheophyta</taxon>
        <taxon>Spermatophyta</taxon>
        <taxon>Magnoliopsida</taxon>
        <taxon>eudicotyledons</taxon>
        <taxon>Gunneridae</taxon>
        <taxon>Pentapetalae</taxon>
        <taxon>rosids</taxon>
        <taxon>malvids</taxon>
        <taxon>Brassicales</taxon>
        <taxon>Brassicaceae</taxon>
        <taxon>Brassiceae</taxon>
        <taxon>Brassica</taxon>
    </lineage>
</organism>
<feature type="domain" description="Reverse transcriptase zinc-binding" evidence="1">
    <location>
        <begin position="7"/>
        <end position="38"/>
    </location>
</feature>
<protein>
    <recommendedName>
        <fullName evidence="1">Reverse transcriptase zinc-binding domain-containing protein</fullName>
    </recommendedName>
</protein>
<reference evidence="2 3" key="1">
    <citation type="submission" date="2018-06" db="EMBL/GenBank/DDBJ databases">
        <title>WGS assembly of Brassica rapa FPsc.</title>
        <authorList>
            <person name="Bowman J."/>
            <person name="Kohchi T."/>
            <person name="Yamato K."/>
            <person name="Jenkins J."/>
            <person name="Shu S."/>
            <person name="Ishizaki K."/>
            <person name="Yamaoka S."/>
            <person name="Nishihama R."/>
            <person name="Nakamura Y."/>
            <person name="Berger F."/>
            <person name="Adam C."/>
            <person name="Aki S."/>
            <person name="Althoff F."/>
            <person name="Araki T."/>
            <person name="Arteaga-Vazquez M."/>
            <person name="Balasubrmanian S."/>
            <person name="Bauer D."/>
            <person name="Boehm C."/>
            <person name="Briginshaw L."/>
            <person name="Caballero-Perez J."/>
            <person name="Catarino B."/>
            <person name="Chen F."/>
            <person name="Chiyoda S."/>
            <person name="Chovatia M."/>
            <person name="Davies K."/>
            <person name="Delmans M."/>
            <person name="Demura T."/>
            <person name="Dierschke T."/>
            <person name="Dolan L."/>
            <person name="Dorantes-Acosta A."/>
            <person name="Eklund D."/>
            <person name="Florent S."/>
            <person name="Flores-Sandoval E."/>
            <person name="Fujiyama A."/>
            <person name="Fukuzawa H."/>
            <person name="Galik B."/>
            <person name="Grimanelli D."/>
            <person name="Grimwood J."/>
            <person name="Grossniklaus U."/>
            <person name="Hamada T."/>
            <person name="Haseloff J."/>
            <person name="Hetherington A."/>
            <person name="Higo A."/>
            <person name="Hirakawa Y."/>
            <person name="Hundley H."/>
            <person name="Ikeda Y."/>
            <person name="Inoue K."/>
            <person name="Inoue S."/>
            <person name="Ishida S."/>
            <person name="Jia Q."/>
            <person name="Kakita M."/>
            <person name="Kanazawa T."/>
            <person name="Kawai Y."/>
            <person name="Kawashima T."/>
            <person name="Kennedy M."/>
            <person name="Kinose K."/>
            <person name="Kinoshita T."/>
            <person name="Kohara Y."/>
            <person name="Koide E."/>
            <person name="Komatsu K."/>
            <person name="Kopischke S."/>
            <person name="Kubo M."/>
            <person name="Kyozuka J."/>
            <person name="Lagercrantz U."/>
            <person name="Lin S."/>
            <person name="Lindquist E."/>
            <person name="Lipzen A."/>
            <person name="Lu C."/>
            <person name="Luna E."/>
            <person name="Martienssen R."/>
            <person name="Minamino N."/>
            <person name="Mizutani M."/>
            <person name="Mizutani M."/>
            <person name="Mochizuki N."/>
            <person name="Monte I."/>
            <person name="Mosher R."/>
            <person name="Nagasaki H."/>
            <person name="Nakagami H."/>
            <person name="Naramoto S."/>
            <person name="Nishitani K."/>
            <person name="Ohtani M."/>
            <person name="Okamoto T."/>
            <person name="Okumura M."/>
            <person name="Phillips J."/>
            <person name="Pollak B."/>
            <person name="Reinders A."/>
            <person name="Roevekamp M."/>
            <person name="Sano R."/>
            <person name="Sawa S."/>
            <person name="Schmid M."/>
            <person name="Shirakawa M."/>
            <person name="Solano R."/>
            <person name="Spunde A."/>
            <person name="Suetsugu N."/>
            <person name="Sugano S."/>
            <person name="Sugiyama A."/>
            <person name="Sun R."/>
            <person name="Suzuki Y."/>
            <person name="Takenaka M."/>
            <person name="Takezawa D."/>
            <person name="Tomogane H."/>
            <person name="Tsuzuki M."/>
            <person name="Ueda T."/>
            <person name="Umeda M."/>
            <person name="Ward J."/>
            <person name="Watanabe Y."/>
            <person name="Yazaki K."/>
            <person name="Yokoyama R."/>
            <person name="Yoshitake Y."/>
            <person name="Yotsui I."/>
            <person name="Zachgo S."/>
            <person name="Schmutz J."/>
        </authorList>
    </citation>
    <scope>NUCLEOTIDE SEQUENCE [LARGE SCALE GENOMIC DNA]</scope>
    <source>
        <strain evidence="3">cv. B-3</strain>
    </source>
</reference>
<sequence>MAGARVRLHVPLECPLCSTNMESRQHLFFDCAFSSEVWSFFYSRLHLLPPSLLDDGIRWLKDPSRDSNIVFIVRLAFQACIYGIWRERNTRLHSQVSRPAAVVISEICLILRAKLDILSREQRNLPSTVTYLSNWSLHFV</sequence>
<dbReference type="EMBL" id="CM010632">
    <property type="protein sequence ID" value="RID64143.1"/>
    <property type="molecule type" value="Genomic_DNA"/>
</dbReference>
<dbReference type="Pfam" id="PF13966">
    <property type="entry name" value="zf-RVT"/>
    <property type="match status" value="1"/>
</dbReference>
<evidence type="ECO:0000313" key="2">
    <source>
        <dbReference type="EMBL" id="RID64143.1"/>
    </source>
</evidence>
<name>A0A397ZNM4_BRACM</name>
<dbReference type="InterPro" id="IPR026960">
    <property type="entry name" value="RVT-Znf"/>
</dbReference>
<dbReference type="Proteomes" id="UP000264353">
    <property type="component" value="Chromosome A5"/>
</dbReference>
<evidence type="ECO:0000259" key="1">
    <source>
        <dbReference type="Pfam" id="PF13966"/>
    </source>
</evidence>
<gene>
    <name evidence="2" type="ORF">BRARA_E03099</name>
</gene>
<proteinExistence type="predicted"/>